<evidence type="ECO:0000259" key="1">
    <source>
        <dbReference type="Pfam" id="PF05362"/>
    </source>
</evidence>
<comment type="caution">
    <text evidence="2">The sequence shown here is derived from an EMBL/GenBank/DDBJ whole genome shotgun (WGS) entry which is preliminary data.</text>
</comment>
<dbReference type="InterPro" id="IPR008269">
    <property type="entry name" value="Lon_proteolytic"/>
</dbReference>
<evidence type="ECO:0000313" key="2">
    <source>
        <dbReference type="EMBL" id="MDT7041016.1"/>
    </source>
</evidence>
<dbReference type="RefSeq" id="WP_313831375.1">
    <property type="nucleotide sequence ID" value="NZ_JAQOUE010000001.1"/>
</dbReference>
<dbReference type="Pfam" id="PF05362">
    <property type="entry name" value="Lon_C"/>
    <property type="match status" value="1"/>
</dbReference>
<reference evidence="2 3" key="1">
    <citation type="journal article" date="2023" name="ISME J.">
        <title>Cultivation and genomic characterization of novel and ubiquitous marine nitrite-oxidizing bacteria from the Nitrospirales.</title>
        <authorList>
            <person name="Mueller A.J."/>
            <person name="Daebeler A."/>
            <person name="Herbold C.W."/>
            <person name="Kirkegaard R.H."/>
            <person name="Daims H."/>
        </authorList>
    </citation>
    <scope>NUCLEOTIDE SEQUENCE [LARGE SCALE GENOMIC DNA]</scope>
    <source>
        <strain evidence="2 3">EB</strain>
    </source>
</reference>
<dbReference type="Gene3D" id="3.30.230.10">
    <property type="match status" value="1"/>
</dbReference>
<dbReference type="SUPFAM" id="SSF54211">
    <property type="entry name" value="Ribosomal protein S5 domain 2-like"/>
    <property type="match status" value="1"/>
</dbReference>
<organism evidence="2 3">
    <name type="scientific">Candidatus Nitronereus thalassa</name>
    <dbReference type="NCBI Taxonomy" id="3020898"/>
    <lineage>
        <taxon>Bacteria</taxon>
        <taxon>Pseudomonadati</taxon>
        <taxon>Nitrospirota</taxon>
        <taxon>Nitrospiria</taxon>
        <taxon>Nitrospirales</taxon>
        <taxon>Nitrospiraceae</taxon>
        <taxon>Candidatus Nitronereus</taxon>
    </lineage>
</organism>
<protein>
    <recommendedName>
        <fullName evidence="1">Lon proteolytic domain-containing protein</fullName>
    </recommendedName>
</protein>
<dbReference type="Proteomes" id="UP001250932">
    <property type="component" value="Unassembled WGS sequence"/>
</dbReference>
<proteinExistence type="predicted"/>
<dbReference type="EMBL" id="JAQOUE010000001">
    <property type="protein sequence ID" value="MDT7041016.1"/>
    <property type="molecule type" value="Genomic_DNA"/>
</dbReference>
<keyword evidence="3" id="KW-1185">Reference proteome</keyword>
<name>A0ABU3K3R6_9BACT</name>
<evidence type="ECO:0000313" key="3">
    <source>
        <dbReference type="Proteomes" id="UP001250932"/>
    </source>
</evidence>
<feature type="domain" description="Lon proteolytic" evidence="1">
    <location>
        <begin position="161"/>
        <end position="213"/>
    </location>
</feature>
<dbReference type="InterPro" id="IPR020568">
    <property type="entry name" value="Ribosomal_Su5_D2-typ_SF"/>
</dbReference>
<dbReference type="InterPro" id="IPR014721">
    <property type="entry name" value="Ribsml_uS5_D2-typ_fold_subgr"/>
</dbReference>
<gene>
    <name evidence="2" type="ORF">PPG34_01560</name>
</gene>
<accession>A0ABU3K3R6</accession>
<sequence length="265" mass="28978">MVEKAVISPLFLEGACAKRESTVGPSFLFRLILWSWVISLVLNSGIPLPSFAQEVFLPSSIQRVTVPILGTTLNRHWEQIGVVAEVQIQFELRPDHNGLRVLFQKTPGRFSPLAQQAVQQAIREVVKVGNVDPDSWTVTLTLPYQGLTMYGESLSGMVGLCVLALARGDALPRGRVLTGTITPTGQIGMVGGIPLKIEAAFQRNLHKVIIPEEIDVADGDWSTPFLMVISPVGTIKKAYRALTDRSLEFPPSKQAISAFASHNLR</sequence>